<dbReference type="EMBL" id="KI670133">
    <property type="protein sequence ID" value="ETM97248.1"/>
    <property type="molecule type" value="Genomic_DNA"/>
</dbReference>
<reference evidence="2" key="1">
    <citation type="submission" date="2011-12" db="EMBL/GenBank/DDBJ databases">
        <authorList>
            <consortium name="The Broad Institute Genome Sequencing Platform"/>
            <person name="Russ C."/>
            <person name="Tyler B."/>
            <person name="Panabieres F."/>
            <person name="Shan W."/>
            <person name="Tripathy S."/>
            <person name="Grunwald N."/>
            <person name="Machado M."/>
            <person name="Young S.K."/>
            <person name="Zeng Q."/>
            <person name="Gargeya S."/>
            <person name="Fitzgerald M."/>
            <person name="Haas B."/>
            <person name="Abouelleil A."/>
            <person name="Alvarado L."/>
            <person name="Arachchi H.M."/>
            <person name="Berlin A."/>
            <person name="Chapman S.B."/>
            <person name="Gearin G."/>
            <person name="Goldberg J."/>
            <person name="Griggs A."/>
            <person name="Gujja S."/>
            <person name="Hansen M."/>
            <person name="Heiman D."/>
            <person name="Howarth C."/>
            <person name="Larimer J."/>
            <person name="Lui A."/>
            <person name="MacDonald P.J.P."/>
            <person name="McCowen C."/>
            <person name="Montmayeur A."/>
            <person name="Murphy C."/>
            <person name="Neiman D."/>
            <person name="Pearson M."/>
            <person name="Priest M."/>
            <person name="Roberts A."/>
            <person name="Saif S."/>
            <person name="Shea T."/>
            <person name="Sisk P."/>
            <person name="Stolte C."/>
            <person name="Sykes S."/>
            <person name="Wortman J."/>
            <person name="Nusbaum C."/>
            <person name="Birren B."/>
        </authorList>
    </citation>
    <scope>NUCLEOTIDE SEQUENCE [LARGE SCALE GENOMIC DNA]</scope>
    <source>
        <strain evidence="2">INRA-310</strain>
    </source>
</reference>
<dbReference type="GeneID" id="20193629"/>
<dbReference type="VEuPathDB" id="FungiDB:PPTG_25030"/>
<gene>
    <name evidence="1" type="ORF">PPTG_25030</name>
</gene>
<proteinExistence type="predicted"/>
<reference evidence="1 2" key="2">
    <citation type="submission" date="2013-11" db="EMBL/GenBank/DDBJ databases">
        <title>The Genome Sequence of Phytophthora parasitica INRA-310.</title>
        <authorList>
            <consortium name="The Broad Institute Genomics Platform"/>
            <person name="Russ C."/>
            <person name="Tyler B."/>
            <person name="Panabieres F."/>
            <person name="Shan W."/>
            <person name="Tripathy S."/>
            <person name="Grunwald N."/>
            <person name="Machado M."/>
            <person name="Johnson C.S."/>
            <person name="Arredondo F."/>
            <person name="Hong C."/>
            <person name="Coffey M."/>
            <person name="Young S.K."/>
            <person name="Zeng Q."/>
            <person name="Gargeya S."/>
            <person name="Fitzgerald M."/>
            <person name="Abouelleil A."/>
            <person name="Alvarado L."/>
            <person name="Chapman S.B."/>
            <person name="Gainer-Dewar J."/>
            <person name="Goldberg J."/>
            <person name="Griggs A."/>
            <person name="Gujja S."/>
            <person name="Hansen M."/>
            <person name="Howarth C."/>
            <person name="Imamovic A."/>
            <person name="Ireland A."/>
            <person name="Larimer J."/>
            <person name="McCowan C."/>
            <person name="Murphy C."/>
            <person name="Pearson M."/>
            <person name="Poon T.W."/>
            <person name="Priest M."/>
            <person name="Roberts A."/>
            <person name="Saif S."/>
            <person name="Shea T."/>
            <person name="Sykes S."/>
            <person name="Wortman J."/>
            <person name="Nusbaum C."/>
            <person name="Birren B."/>
        </authorList>
    </citation>
    <scope>NUCLEOTIDE SEQUENCE [LARGE SCALE GENOMIC DNA]</scope>
    <source>
        <strain evidence="1 2">INRA-310</strain>
    </source>
</reference>
<evidence type="ECO:0000313" key="1">
    <source>
        <dbReference type="EMBL" id="ETM97248.1"/>
    </source>
</evidence>
<dbReference type="Proteomes" id="UP000018817">
    <property type="component" value="Unassembled WGS sequence"/>
</dbReference>
<sequence>MSTHHILELKKVPRYERTEKGKSLVYRLLKGIAE</sequence>
<protein>
    <submittedName>
        <fullName evidence="1">Uncharacterized protein</fullName>
    </submittedName>
</protein>
<dbReference type="AlphaFoldDB" id="W2PAI8"/>
<name>W2PAI8_PHYN3</name>
<accession>W2PAI8</accession>
<dbReference type="RefSeq" id="XP_008917455.1">
    <property type="nucleotide sequence ID" value="XM_008919207.1"/>
</dbReference>
<organism evidence="1 2">
    <name type="scientific">Phytophthora nicotianae (strain INRA-310)</name>
    <name type="common">Phytophthora parasitica</name>
    <dbReference type="NCBI Taxonomy" id="761204"/>
    <lineage>
        <taxon>Eukaryota</taxon>
        <taxon>Sar</taxon>
        <taxon>Stramenopiles</taxon>
        <taxon>Oomycota</taxon>
        <taxon>Peronosporomycetes</taxon>
        <taxon>Peronosporales</taxon>
        <taxon>Peronosporaceae</taxon>
        <taxon>Phytophthora</taxon>
    </lineage>
</organism>
<evidence type="ECO:0000313" key="2">
    <source>
        <dbReference type="Proteomes" id="UP000018817"/>
    </source>
</evidence>